<reference evidence="4" key="2">
    <citation type="submission" date="2015-01" db="EMBL/GenBank/DDBJ databases">
        <title>Evolutionary Origins and Diversification of the Mycorrhizal Mutualists.</title>
        <authorList>
            <consortium name="DOE Joint Genome Institute"/>
            <consortium name="Mycorrhizal Genomics Consortium"/>
            <person name="Kohler A."/>
            <person name="Kuo A."/>
            <person name="Nagy L.G."/>
            <person name="Floudas D."/>
            <person name="Copeland A."/>
            <person name="Barry K.W."/>
            <person name="Cichocki N."/>
            <person name="Veneault-Fourrey C."/>
            <person name="LaButti K."/>
            <person name="Lindquist E.A."/>
            <person name="Lipzen A."/>
            <person name="Lundell T."/>
            <person name="Morin E."/>
            <person name="Murat C."/>
            <person name="Riley R."/>
            <person name="Ohm R."/>
            <person name="Sun H."/>
            <person name="Tunlid A."/>
            <person name="Henrissat B."/>
            <person name="Grigoriev I.V."/>
            <person name="Hibbett D.S."/>
            <person name="Martin F."/>
        </authorList>
    </citation>
    <scope>NUCLEOTIDE SEQUENCE [LARGE SCALE GENOMIC DNA]</scope>
    <source>
        <strain evidence="4">h7</strain>
    </source>
</reference>
<feature type="transmembrane region" description="Helical" evidence="2">
    <location>
        <begin position="36"/>
        <end position="56"/>
    </location>
</feature>
<keyword evidence="2" id="KW-1133">Transmembrane helix</keyword>
<keyword evidence="2" id="KW-0812">Transmembrane</keyword>
<dbReference type="OrthoDB" id="4218123at2759"/>
<feature type="region of interest" description="Disordered" evidence="1">
    <location>
        <begin position="306"/>
        <end position="335"/>
    </location>
</feature>
<keyword evidence="4" id="KW-1185">Reference proteome</keyword>
<dbReference type="PANTHER" id="PTHR39470">
    <property type="entry name" value="CHROMOSOME 10, WHOLE GENOME SHOTGUN SEQUENCE"/>
    <property type="match status" value="1"/>
</dbReference>
<dbReference type="PANTHER" id="PTHR39470:SF1">
    <property type="entry name" value="CHORISMATE SYNTHASE PROTEIN"/>
    <property type="match status" value="1"/>
</dbReference>
<name>A0A0C2YMI3_HEBCY</name>
<dbReference type="STRING" id="686832.A0A0C2YMI3"/>
<dbReference type="EMBL" id="KN831778">
    <property type="protein sequence ID" value="KIM42207.1"/>
    <property type="molecule type" value="Genomic_DNA"/>
</dbReference>
<dbReference type="Proteomes" id="UP000053424">
    <property type="component" value="Unassembled WGS sequence"/>
</dbReference>
<proteinExistence type="predicted"/>
<sequence>MELPQLALDAYVAISLVIATPWLYHTFSSSSKSNTHQALSTLLLLHTLYILHALFVSPPQNIFKTLGLHLTASPEALRAGVADLYGAPQNVPPHLDTLLKKLGLMDLRLIYLRFGHHVLTTCSHCQSFDDFALYAFPGPLLEYIREIAFVGLLTLPKSSTAHLRPLGLGTLLAALLAEVYWTLTAQVVIPREKDIPAVNWHDNLLQTRHTLFLLLPILLTILPSLGLHHIPILGALIPVPENSSSHSNNNTLPPAQYQLQGQTPRLPENATLSQAAKSTIDTIAHIVPTLHLLKYVHAAVMRSQDPINPNTTTAHHEREQEAEKAAQPTSSPSLHTLASTWWATEAHEGHIVRTDPTVTSVLKSVGLSLDDEQKDPTTGDILLPEGQLKTSARMAVEFLKEQGGKPSPYWV</sequence>
<dbReference type="AlphaFoldDB" id="A0A0C2YMI3"/>
<accession>A0A0C2YMI3</accession>
<evidence type="ECO:0000313" key="3">
    <source>
        <dbReference type="EMBL" id="KIM42207.1"/>
    </source>
</evidence>
<feature type="compositionally biased region" description="Basic and acidic residues" evidence="1">
    <location>
        <begin position="314"/>
        <end position="324"/>
    </location>
</feature>
<evidence type="ECO:0000256" key="2">
    <source>
        <dbReference type="SAM" id="Phobius"/>
    </source>
</evidence>
<keyword evidence="2" id="KW-0472">Membrane</keyword>
<feature type="transmembrane region" description="Helical" evidence="2">
    <location>
        <begin position="7"/>
        <end position="24"/>
    </location>
</feature>
<dbReference type="HOGENOM" id="CLU_065849_0_0_1"/>
<feature type="transmembrane region" description="Helical" evidence="2">
    <location>
        <begin position="209"/>
        <end position="227"/>
    </location>
</feature>
<evidence type="ECO:0000256" key="1">
    <source>
        <dbReference type="SAM" id="MobiDB-lite"/>
    </source>
</evidence>
<reference evidence="3 4" key="1">
    <citation type="submission" date="2014-04" db="EMBL/GenBank/DDBJ databases">
        <authorList>
            <consortium name="DOE Joint Genome Institute"/>
            <person name="Kuo A."/>
            <person name="Gay G."/>
            <person name="Dore J."/>
            <person name="Kohler A."/>
            <person name="Nagy L.G."/>
            <person name="Floudas D."/>
            <person name="Copeland A."/>
            <person name="Barry K.W."/>
            <person name="Cichocki N."/>
            <person name="Veneault-Fourrey C."/>
            <person name="LaButti K."/>
            <person name="Lindquist E.A."/>
            <person name="Lipzen A."/>
            <person name="Lundell T."/>
            <person name="Morin E."/>
            <person name="Murat C."/>
            <person name="Sun H."/>
            <person name="Tunlid A."/>
            <person name="Henrissat B."/>
            <person name="Grigoriev I.V."/>
            <person name="Hibbett D.S."/>
            <person name="Martin F."/>
            <person name="Nordberg H.P."/>
            <person name="Cantor M.N."/>
            <person name="Hua S.X."/>
        </authorList>
    </citation>
    <scope>NUCLEOTIDE SEQUENCE [LARGE SCALE GENOMIC DNA]</scope>
    <source>
        <strain evidence="4">h7</strain>
    </source>
</reference>
<evidence type="ECO:0000313" key="4">
    <source>
        <dbReference type="Proteomes" id="UP000053424"/>
    </source>
</evidence>
<organism evidence="3 4">
    <name type="scientific">Hebeloma cylindrosporum</name>
    <dbReference type="NCBI Taxonomy" id="76867"/>
    <lineage>
        <taxon>Eukaryota</taxon>
        <taxon>Fungi</taxon>
        <taxon>Dikarya</taxon>
        <taxon>Basidiomycota</taxon>
        <taxon>Agaricomycotina</taxon>
        <taxon>Agaricomycetes</taxon>
        <taxon>Agaricomycetidae</taxon>
        <taxon>Agaricales</taxon>
        <taxon>Agaricineae</taxon>
        <taxon>Hymenogastraceae</taxon>
        <taxon>Hebeloma</taxon>
    </lineage>
</organism>
<protein>
    <submittedName>
        <fullName evidence="3">Uncharacterized protein</fullName>
    </submittedName>
</protein>
<feature type="transmembrane region" description="Helical" evidence="2">
    <location>
        <begin position="166"/>
        <end position="189"/>
    </location>
</feature>
<gene>
    <name evidence="3" type="ORF">M413DRAFT_129174</name>
</gene>